<dbReference type="InterPro" id="IPR050309">
    <property type="entry name" value="Type-B_Carboxylest/Lipase"/>
</dbReference>
<dbReference type="SUPFAM" id="SSF53474">
    <property type="entry name" value="alpha/beta-Hydrolases"/>
    <property type="match status" value="1"/>
</dbReference>
<dbReference type="Gene3D" id="3.40.50.1820">
    <property type="entry name" value="alpha/beta hydrolase"/>
    <property type="match status" value="1"/>
</dbReference>
<name>A0A2H4N097_9CUCU</name>
<dbReference type="AlphaFoldDB" id="A0A2H4N097"/>
<evidence type="ECO:0000259" key="7">
    <source>
        <dbReference type="Pfam" id="PF00135"/>
    </source>
</evidence>
<evidence type="ECO:0000256" key="1">
    <source>
        <dbReference type="ARBA" id="ARBA00005964"/>
    </source>
</evidence>
<keyword evidence="3 6" id="KW-0378">Hydrolase</keyword>
<reference evidence="8" key="1">
    <citation type="submission" date="2016-10" db="EMBL/GenBank/DDBJ databases">
        <title>Characterization and expression of Juvenile Hormone Esterase gene in gut of Dendroctonus valens and Dendroctonus rhizophagus.</title>
        <authorList>
            <person name="Gomez-Lunar Z."/>
            <person name="Lopez M.F."/>
            <person name="Zuniga G."/>
        </authorList>
    </citation>
    <scope>NUCLEOTIDE SEQUENCE</scope>
</reference>
<dbReference type="EC" id="3.1.1.-" evidence="6"/>
<comment type="similarity">
    <text evidence="1 6">Belongs to the type-B carboxylesterase/lipase family.</text>
</comment>
<keyword evidence="2" id="KW-0719">Serine esterase</keyword>
<evidence type="ECO:0000256" key="4">
    <source>
        <dbReference type="ARBA" id="ARBA00023157"/>
    </source>
</evidence>
<dbReference type="Pfam" id="PF00135">
    <property type="entry name" value="COesterase"/>
    <property type="match status" value="1"/>
</dbReference>
<dbReference type="PANTHER" id="PTHR11559">
    <property type="entry name" value="CARBOXYLESTERASE"/>
    <property type="match status" value="1"/>
</dbReference>
<dbReference type="InterPro" id="IPR019819">
    <property type="entry name" value="Carboxylesterase_B_CS"/>
</dbReference>
<evidence type="ECO:0000313" key="8">
    <source>
        <dbReference type="EMBL" id="ATS94112.1"/>
    </source>
</evidence>
<keyword evidence="5" id="KW-0325">Glycoprotein</keyword>
<dbReference type="InterPro" id="IPR029058">
    <property type="entry name" value="AB_hydrolase_fold"/>
</dbReference>
<organism evidence="8">
    <name type="scientific">Dendroctonus rhizophagus</name>
    <dbReference type="NCBI Taxonomy" id="77169"/>
    <lineage>
        <taxon>Eukaryota</taxon>
        <taxon>Metazoa</taxon>
        <taxon>Ecdysozoa</taxon>
        <taxon>Arthropoda</taxon>
        <taxon>Hexapoda</taxon>
        <taxon>Insecta</taxon>
        <taxon>Pterygota</taxon>
        <taxon>Neoptera</taxon>
        <taxon>Endopterygota</taxon>
        <taxon>Coleoptera</taxon>
        <taxon>Polyphaga</taxon>
        <taxon>Cucujiformia</taxon>
        <taxon>Curculionidae</taxon>
        <taxon>Scolytinae</taxon>
        <taxon>Dendroctonus</taxon>
    </lineage>
</organism>
<evidence type="ECO:0000256" key="2">
    <source>
        <dbReference type="ARBA" id="ARBA00022487"/>
    </source>
</evidence>
<evidence type="ECO:0000256" key="5">
    <source>
        <dbReference type="ARBA" id="ARBA00023180"/>
    </source>
</evidence>
<keyword evidence="4" id="KW-1015">Disulfide bond</keyword>
<dbReference type="PROSITE" id="PS00941">
    <property type="entry name" value="CARBOXYLESTERASE_B_2"/>
    <property type="match status" value="1"/>
</dbReference>
<accession>A0A2H4N097</accession>
<dbReference type="GO" id="GO:0052689">
    <property type="term" value="F:carboxylic ester hydrolase activity"/>
    <property type="evidence" value="ECO:0007669"/>
    <property type="project" value="UniProtKB-KW"/>
</dbReference>
<dbReference type="PROSITE" id="PS00122">
    <property type="entry name" value="CARBOXYLESTERASE_B_1"/>
    <property type="match status" value="1"/>
</dbReference>
<evidence type="ECO:0000256" key="3">
    <source>
        <dbReference type="ARBA" id="ARBA00022801"/>
    </source>
</evidence>
<sequence length="585" mass="65435">MAVLPFIWKVLMPFNVGVNPVLNTTLGPVEGNWELSSNNIAYMAFTGIPFAKPPIGDLRFANPEPADAWTGTLDATRPAPRCAQRNYVFFENPAIEGSEDCLYLNIYVPVMDISKCERIRTQTVMAAIHWGGFMAGGSDAGYLGPNYFMNKGVILVTFNYRLGIFGFLSTLDNAAPGNVGLKDQVMALKWIKQNIGSFGGNPEKVTIFGQSAGAVSVHFHLVSKASDGLFARAISQSGSALTPWALPNNTLQLIVTKTQGMLVNCNNANTYALVNCLRNISADVLLQTQDAFKVFHRFPFTLWSTVVETATARNPNPFITDKVLINLKYGNVKHVPWMTGVVQNEGLLVAASLLTVHSEKEDLNKGFNETMIKLLGLESFDAETQGAYNKIFDFYLHHDNLDVQDTHQVKGFIDLWSDRYFVYPLYKALKLQLSQGHSSIYLYNFEYSGEYTYAAVFSTQSKSYNYHLGPSHCDDLLYQFGTPDLFYNLTHPNDLALTNIWLGLWTNFAIYGEPNPPENKILNVNWDPLPTGELHIGDTLFLNVTGSKYTGAHFNMWQGFYEERMALWTQINIAGNRAILRHILE</sequence>
<proteinExistence type="evidence at transcript level"/>
<dbReference type="InterPro" id="IPR002018">
    <property type="entry name" value="CarbesteraseB"/>
</dbReference>
<dbReference type="SMR" id="A0A2H4N097"/>
<dbReference type="EMBL" id="KY007141">
    <property type="protein sequence ID" value="ATS94112.1"/>
    <property type="molecule type" value="mRNA"/>
</dbReference>
<evidence type="ECO:0000256" key="6">
    <source>
        <dbReference type="RuleBase" id="RU361235"/>
    </source>
</evidence>
<gene>
    <name evidence="8" type="primary">jhe</name>
</gene>
<feature type="domain" description="Carboxylesterase type B" evidence="7">
    <location>
        <begin position="19"/>
        <end position="529"/>
    </location>
</feature>
<protein>
    <recommendedName>
        <fullName evidence="6">Carboxylic ester hydrolase</fullName>
        <ecNumber evidence="6">3.1.1.-</ecNumber>
    </recommendedName>
</protein>
<dbReference type="InterPro" id="IPR019826">
    <property type="entry name" value="Carboxylesterase_B_AS"/>
</dbReference>